<sequence>MEPCKCTSAIVCLCTCMAHSGRFEGVLMTVTLETVAEMRH</sequence>
<protein>
    <submittedName>
        <fullName evidence="1">Uncharacterized protein</fullName>
    </submittedName>
</protein>
<keyword evidence="2" id="KW-1185">Reference proteome</keyword>
<evidence type="ECO:0000313" key="2">
    <source>
        <dbReference type="Proteomes" id="UP000075884"/>
    </source>
</evidence>
<reference evidence="1" key="2">
    <citation type="submission" date="2020-05" db="UniProtKB">
        <authorList>
            <consortium name="EnsemblMetazoa"/>
        </authorList>
    </citation>
    <scope>IDENTIFICATION</scope>
    <source>
        <strain evidence="1">WRAIR2</strain>
    </source>
</reference>
<dbReference type="AlphaFoldDB" id="A0A182NYK5"/>
<dbReference type="Proteomes" id="UP000075884">
    <property type="component" value="Unassembled WGS sequence"/>
</dbReference>
<dbReference type="EnsemblMetazoa" id="ADIR014903-RA">
    <property type="protein sequence ID" value="ADIR014903-PA"/>
    <property type="gene ID" value="ADIR014903"/>
</dbReference>
<evidence type="ECO:0000313" key="1">
    <source>
        <dbReference type="EnsemblMetazoa" id="ADIR014903-PA"/>
    </source>
</evidence>
<organism evidence="1 2">
    <name type="scientific">Anopheles dirus</name>
    <dbReference type="NCBI Taxonomy" id="7168"/>
    <lineage>
        <taxon>Eukaryota</taxon>
        <taxon>Metazoa</taxon>
        <taxon>Ecdysozoa</taxon>
        <taxon>Arthropoda</taxon>
        <taxon>Hexapoda</taxon>
        <taxon>Insecta</taxon>
        <taxon>Pterygota</taxon>
        <taxon>Neoptera</taxon>
        <taxon>Endopterygota</taxon>
        <taxon>Diptera</taxon>
        <taxon>Nematocera</taxon>
        <taxon>Culicoidea</taxon>
        <taxon>Culicidae</taxon>
        <taxon>Anophelinae</taxon>
        <taxon>Anopheles</taxon>
    </lineage>
</organism>
<reference evidence="2" key="1">
    <citation type="submission" date="2013-03" db="EMBL/GenBank/DDBJ databases">
        <title>The Genome Sequence of Anopheles dirus WRAIR2.</title>
        <authorList>
            <consortium name="The Broad Institute Genomics Platform"/>
            <person name="Neafsey D.E."/>
            <person name="Walton C."/>
            <person name="Walker B."/>
            <person name="Young S.K."/>
            <person name="Zeng Q."/>
            <person name="Gargeya S."/>
            <person name="Fitzgerald M."/>
            <person name="Haas B."/>
            <person name="Abouelleil A."/>
            <person name="Allen A.W."/>
            <person name="Alvarado L."/>
            <person name="Arachchi H.M."/>
            <person name="Berlin A.M."/>
            <person name="Chapman S.B."/>
            <person name="Gainer-Dewar J."/>
            <person name="Goldberg J."/>
            <person name="Griggs A."/>
            <person name="Gujja S."/>
            <person name="Hansen M."/>
            <person name="Howarth C."/>
            <person name="Imamovic A."/>
            <person name="Ireland A."/>
            <person name="Larimer J."/>
            <person name="McCowan C."/>
            <person name="Murphy C."/>
            <person name="Pearson M."/>
            <person name="Poon T.W."/>
            <person name="Priest M."/>
            <person name="Roberts A."/>
            <person name="Saif S."/>
            <person name="Shea T."/>
            <person name="Sisk P."/>
            <person name="Sykes S."/>
            <person name="Wortman J."/>
            <person name="Nusbaum C."/>
            <person name="Birren B."/>
        </authorList>
    </citation>
    <scope>NUCLEOTIDE SEQUENCE [LARGE SCALE GENOMIC DNA]</scope>
    <source>
        <strain evidence="2">WRAIR2</strain>
    </source>
</reference>
<dbReference type="VEuPathDB" id="VectorBase:ADIR014903"/>
<proteinExistence type="predicted"/>
<name>A0A182NYK5_9DIPT</name>
<accession>A0A182NYK5</accession>